<accession>A0A075R694</accession>
<keyword evidence="7" id="KW-1185">Reference proteome</keyword>
<dbReference type="EMBL" id="CP007806">
    <property type="protein sequence ID" value="AIG27324.1"/>
    <property type="molecule type" value="Genomic_DNA"/>
</dbReference>
<dbReference type="HOGENOM" id="CLU_3196901_0_0_9"/>
<evidence type="ECO:0000313" key="7">
    <source>
        <dbReference type="Proteomes" id="UP000005850"/>
    </source>
</evidence>
<keyword evidence="4" id="KW-0680">Restriction system</keyword>
<evidence type="ECO:0000259" key="5">
    <source>
        <dbReference type="Pfam" id="PF01555"/>
    </source>
</evidence>
<keyword evidence="1 6" id="KW-0489">Methyltransferase</keyword>
<evidence type="ECO:0000256" key="4">
    <source>
        <dbReference type="ARBA" id="ARBA00022747"/>
    </source>
</evidence>
<name>A0A075R694_BRELA</name>
<dbReference type="SUPFAM" id="SSF53335">
    <property type="entry name" value="S-adenosyl-L-methionine-dependent methyltransferases"/>
    <property type="match status" value="1"/>
</dbReference>
<evidence type="ECO:0000256" key="3">
    <source>
        <dbReference type="ARBA" id="ARBA00022691"/>
    </source>
</evidence>
<dbReference type="GO" id="GO:0009307">
    <property type="term" value="P:DNA restriction-modification system"/>
    <property type="evidence" value="ECO:0007669"/>
    <property type="project" value="UniProtKB-KW"/>
</dbReference>
<dbReference type="AlphaFoldDB" id="A0A075R694"/>
<dbReference type="InterPro" id="IPR002295">
    <property type="entry name" value="N4/N6-MTase_EcoPI_Mod-like"/>
</dbReference>
<dbReference type="Proteomes" id="UP000005850">
    <property type="component" value="Chromosome"/>
</dbReference>
<evidence type="ECO:0000256" key="2">
    <source>
        <dbReference type="ARBA" id="ARBA00022679"/>
    </source>
</evidence>
<reference evidence="6 7" key="1">
    <citation type="journal article" date="2011" name="J. Bacteriol.">
        <title>Genome sequence of Brevibacillus laterosporus LMG 15441, a pathogen of invertebrates.</title>
        <authorList>
            <person name="Djukic M."/>
            <person name="Poehlein A."/>
            <person name="Thurmer A."/>
            <person name="Daniel R."/>
        </authorList>
    </citation>
    <scope>NUCLEOTIDE SEQUENCE [LARGE SCALE GENOMIC DNA]</scope>
    <source>
        <strain evidence="6 7">LMG 15441</strain>
    </source>
</reference>
<dbReference type="Pfam" id="PF01555">
    <property type="entry name" value="N6_N4_Mtase"/>
    <property type="match status" value="1"/>
</dbReference>
<dbReference type="GO" id="GO:0032259">
    <property type="term" value="P:methylation"/>
    <property type="evidence" value="ECO:0007669"/>
    <property type="project" value="UniProtKB-KW"/>
</dbReference>
<dbReference type="RefSeq" id="WP_003335780.1">
    <property type="nucleotide sequence ID" value="NZ_CP007806.1"/>
</dbReference>
<dbReference type="GO" id="GO:0003677">
    <property type="term" value="F:DNA binding"/>
    <property type="evidence" value="ECO:0007669"/>
    <property type="project" value="InterPro"/>
</dbReference>
<evidence type="ECO:0000313" key="6">
    <source>
        <dbReference type="EMBL" id="AIG27324.1"/>
    </source>
</evidence>
<dbReference type="KEGG" id="blr:BRLA_c030120"/>
<dbReference type="GO" id="GO:0008170">
    <property type="term" value="F:N-methyltransferase activity"/>
    <property type="evidence" value="ECO:0007669"/>
    <property type="project" value="InterPro"/>
</dbReference>
<dbReference type="Gene3D" id="3.40.50.150">
    <property type="entry name" value="Vaccinia Virus protein VP39"/>
    <property type="match status" value="1"/>
</dbReference>
<sequence length="45" mass="4968">MIYPIEKPVKLMESIILSSSQEGETLADFFLESGPTVKAVNKLGR</sequence>
<protein>
    <submittedName>
        <fullName evidence="6">Adenine specific DNA methylase Mod</fullName>
    </submittedName>
</protein>
<gene>
    <name evidence="6" type="primary">mod</name>
    <name evidence="6" type="ORF">BRLA_c030120</name>
</gene>
<proteinExistence type="predicted"/>
<dbReference type="InterPro" id="IPR029063">
    <property type="entry name" value="SAM-dependent_MTases_sf"/>
</dbReference>
<dbReference type="InterPro" id="IPR002941">
    <property type="entry name" value="DNA_methylase_N4/N6"/>
</dbReference>
<dbReference type="PRINTS" id="PR00506">
    <property type="entry name" value="D21N6MTFRASE"/>
</dbReference>
<organism evidence="6 7">
    <name type="scientific">Brevibacillus laterosporus LMG 15441</name>
    <dbReference type="NCBI Taxonomy" id="1042163"/>
    <lineage>
        <taxon>Bacteria</taxon>
        <taxon>Bacillati</taxon>
        <taxon>Bacillota</taxon>
        <taxon>Bacilli</taxon>
        <taxon>Bacillales</taxon>
        <taxon>Paenibacillaceae</taxon>
        <taxon>Brevibacillus</taxon>
    </lineage>
</organism>
<evidence type="ECO:0000256" key="1">
    <source>
        <dbReference type="ARBA" id="ARBA00022603"/>
    </source>
</evidence>
<keyword evidence="3" id="KW-0949">S-adenosyl-L-methionine</keyword>
<keyword evidence="2" id="KW-0808">Transferase</keyword>
<feature type="domain" description="DNA methylase N-4/N-6" evidence="5">
    <location>
        <begin position="3"/>
        <end position="45"/>
    </location>
</feature>